<dbReference type="InterPro" id="IPR029058">
    <property type="entry name" value="AB_hydrolase_fold"/>
</dbReference>
<dbReference type="RefSeq" id="WP_190247814.1">
    <property type="nucleotide sequence ID" value="NZ_BMPI01000002.1"/>
</dbReference>
<dbReference type="Proteomes" id="UP000642070">
    <property type="component" value="Unassembled WGS sequence"/>
</dbReference>
<proteinExistence type="predicted"/>
<evidence type="ECO:0008006" key="3">
    <source>
        <dbReference type="Google" id="ProtNLM"/>
    </source>
</evidence>
<accession>A0A917T0M2</accession>
<dbReference type="Gene3D" id="3.40.50.1820">
    <property type="entry name" value="alpha/beta hydrolase"/>
    <property type="match status" value="1"/>
</dbReference>
<protein>
    <recommendedName>
        <fullName evidence="3">Alpha/beta hydrolase</fullName>
    </recommendedName>
</protein>
<name>A0A917T0M2_9ACTN</name>
<reference evidence="1" key="1">
    <citation type="journal article" date="2014" name="Int. J. Syst. Evol. Microbiol.">
        <title>Complete genome sequence of Corynebacterium casei LMG S-19264T (=DSM 44701T), isolated from a smear-ripened cheese.</title>
        <authorList>
            <consortium name="US DOE Joint Genome Institute (JGI-PGF)"/>
            <person name="Walter F."/>
            <person name="Albersmeier A."/>
            <person name="Kalinowski J."/>
            <person name="Ruckert C."/>
        </authorList>
    </citation>
    <scope>NUCLEOTIDE SEQUENCE</scope>
    <source>
        <strain evidence="1">JCM 19831</strain>
    </source>
</reference>
<keyword evidence="2" id="KW-1185">Reference proteome</keyword>
<evidence type="ECO:0000313" key="2">
    <source>
        <dbReference type="Proteomes" id="UP000642070"/>
    </source>
</evidence>
<organism evidence="1 2">
    <name type="scientific">Dactylosporangium sucinum</name>
    <dbReference type="NCBI Taxonomy" id="1424081"/>
    <lineage>
        <taxon>Bacteria</taxon>
        <taxon>Bacillati</taxon>
        <taxon>Actinomycetota</taxon>
        <taxon>Actinomycetes</taxon>
        <taxon>Micromonosporales</taxon>
        <taxon>Micromonosporaceae</taxon>
        <taxon>Dactylosporangium</taxon>
    </lineage>
</organism>
<dbReference type="SUPFAM" id="SSF53474">
    <property type="entry name" value="alpha/beta-Hydrolases"/>
    <property type="match status" value="1"/>
</dbReference>
<gene>
    <name evidence="1" type="ORF">GCM10007977_002750</name>
</gene>
<dbReference type="AlphaFoldDB" id="A0A917T0M2"/>
<reference evidence="1" key="2">
    <citation type="submission" date="2020-09" db="EMBL/GenBank/DDBJ databases">
        <authorList>
            <person name="Sun Q."/>
            <person name="Ohkuma M."/>
        </authorList>
    </citation>
    <scope>NUCLEOTIDE SEQUENCE</scope>
    <source>
        <strain evidence="1">JCM 19831</strain>
    </source>
</reference>
<dbReference type="EMBL" id="BMPI01000002">
    <property type="protein sequence ID" value="GGM05032.1"/>
    <property type="molecule type" value="Genomic_DNA"/>
</dbReference>
<sequence length="281" mass="29685">MTTVRLHDGNLLTIEVHGAGPAVLLPVNPTPVEGPQADELRRWGADPALGRTLIEGLADGYRVVAFDYEGHVLGTPKPDTLTPGALAADLLAVADAAGAERFAYYGYSWLAVAGLQLALRTDRLTGLAMGGYPPIDGPYAAMLRVTAAAHAMAVSPPAAPVEAAAGDDWSAAEFTLSEAQTRQFVTLYEALRDFDDRAAAADLARLDLPRLCVVGSADAITYDERWGGVTVDIAAPVVAARAELAALGWQVEVLDGLDHMGAMQAAAVLPIMRPWLDRHLR</sequence>
<evidence type="ECO:0000313" key="1">
    <source>
        <dbReference type="EMBL" id="GGM05032.1"/>
    </source>
</evidence>
<comment type="caution">
    <text evidence="1">The sequence shown here is derived from an EMBL/GenBank/DDBJ whole genome shotgun (WGS) entry which is preliminary data.</text>
</comment>